<dbReference type="InterPro" id="IPR003018">
    <property type="entry name" value="GAF"/>
</dbReference>
<sequence>VQDFLRATEAICKANGLDEVLQVLLSITLRQFSAYHSWCALRNQATGPMTCHAGKRRDGQTVELSEIKLNEKISQAVEKGQFLLLPQVSAQTEGEKIRSAIIAPIMDPTGCFGVLYVDNTMDREHYSLSDLDYLMLLAIHTAAILENF</sequence>
<feature type="non-terminal residue" evidence="2">
    <location>
        <position position="1"/>
    </location>
</feature>
<name>X1FKJ9_9ZZZZ</name>
<feature type="domain" description="GAF" evidence="1">
    <location>
        <begin position="18"/>
        <end position="143"/>
    </location>
</feature>
<gene>
    <name evidence="2" type="ORF">S03H2_14710</name>
</gene>
<protein>
    <recommendedName>
        <fullName evidence="1">GAF domain-containing protein</fullName>
    </recommendedName>
</protein>
<dbReference type="AlphaFoldDB" id="X1FKJ9"/>
<dbReference type="InterPro" id="IPR029016">
    <property type="entry name" value="GAF-like_dom_sf"/>
</dbReference>
<dbReference type="EMBL" id="BARU01007470">
    <property type="protein sequence ID" value="GAH45457.1"/>
    <property type="molecule type" value="Genomic_DNA"/>
</dbReference>
<comment type="caution">
    <text evidence="2">The sequence shown here is derived from an EMBL/GenBank/DDBJ whole genome shotgun (WGS) entry which is preliminary data.</text>
</comment>
<dbReference type="Gene3D" id="3.30.450.40">
    <property type="match status" value="1"/>
</dbReference>
<proteinExistence type="predicted"/>
<evidence type="ECO:0000259" key="1">
    <source>
        <dbReference type="Pfam" id="PF01590"/>
    </source>
</evidence>
<organism evidence="2">
    <name type="scientific">marine sediment metagenome</name>
    <dbReference type="NCBI Taxonomy" id="412755"/>
    <lineage>
        <taxon>unclassified sequences</taxon>
        <taxon>metagenomes</taxon>
        <taxon>ecological metagenomes</taxon>
    </lineage>
</organism>
<dbReference type="SUPFAM" id="SSF55781">
    <property type="entry name" value="GAF domain-like"/>
    <property type="match status" value="1"/>
</dbReference>
<reference evidence="2" key="1">
    <citation type="journal article" date="2014" name="Front. Microbiol.">
        <title>High frequency of phylogenetically diverse reductive dehalogenase-homologous genes in deep subseafloor sedimentary metagenomes.</title>
        <authorList>
            <person name="Kawai M."/>
            <person name="Futagami T."/>
            <person name="Toyoda A."/>
            <person name="Takaki Y."/>
            <person name="Nishi S."/>
            <person name="Hori S."/>
            <person name="Arai W."/>
            <person name="Tsubouchi T."/>
            <person name="Morono Y."/>
            <person name="Uchiyama I."/>
            <person name="Ito T."/>
            <person name="Fujiyama A."/>
            <person name="Inagaki F."/>
            <person name="Takami H."/>
        </authorList>
    </citation>
    <scope>NUCLEOTIDE SEQUENCE</scope>
    <source>
        <strain evidence="2">Expedition CK06-06</strain>
    </source>
</reference>
<dbReference type="Pfam" id="PF01590">
    <property type="entry name" value="GAF"/>
    <property type="match status" value="1"/>
</dbReference>
<evidence type="ECO:0000313" key="2">
    <source>
        <dbReference type="EMBL" id="GAH45457.1"/>
    </source>
</evidence>
<accession>X1FKJ9</accession>